<dbReference type="GO" id="GO:0005634">
    <property type="term" value="C:nucleus"/>
    <property type="evidence" value="ECO:0007669"/>
    <property type="project" value="TreeGrafter"/>
</dbReference>
<dbReference type="SUPFAM" id="SSF57903">
    <property type="entry name" value="FYVE/PHD zinc finger"/>
    <property type="match status" value="1"/>
</dbReference>
<dbReference type="Gene3D" id="3.30.420.10">
    <property type="entry name" value="Ribonuclease H-like superfamily/Ribonuclease H"/>
    <property type="match status" value="1"/>
</dbReference>
<dbReference type="OrthoDB" id="71166at2759"/>
<sequence length="723" mass="83008">MFTKMKVAMNRLMKKGFPLKIENLQRSVSKFLEENPRPNPFKDNYPGDGWVKAFLKRHPNIVQRTSEGVTQSSANISEKDIRKWFAEIHEYLREIGLWQLLDDPTRVFNGDESGFQLCPKTGKVLAVKGTKNVYSIDTNNSKESITVMFTFSASGKACPPMVVYNYQRIPQKISDGIPKEWGVGRSDNGWMTSELFFEYIANVFHPYLLQTGVTLPVIYFLDGHKTHLTYSVSKLCKELGIELIALYPNATRILQPADVAVFRPVKAAWKDTARTWLLNNPGESITKVNFAGILDEALKKSIKPETLINGFKACGLVPFNPDAIDYEKCLGRDKHNQTKNPQHQELVLSFSQFRQIVGLTKLAQLETYKNVDSTNEDFQILHNIYDAFTSSFSNFERRRSPIPETSIIAQDSTHQAFETISEVQKIPQDDLIQISDLVDSNLSSNAFTKHFQDIPAELNMTTENYECQELRSDPEHPKLMIRDNNSATEQRSQDFEPIIPIVNTPVKENTRNTPVLQEQEKISDDASLLEKSPAFKIISNSQFAPFLTMPKTPERKGKRHTVRFPYAITSDKYRAMFNEQKEKKESELKIKEERKRVREENKIKKQNEKNNNVKSGRKKMKESTNTCKICSKPTKTNNRLICDMCSSIFHVKCVPNKHQEHVPEDITIDLFVCHVCYSAVNNDENEDEISLEEHSNDEANSNTEENLEAEILFDMYKQEILKM</sequence>
<dbReference type="InterPro" id="IPR004875">
    <property type="entry name" value="DDE_SF_endonuclease_dom"/>
</dbReference>
<organism evidence="7 8">
    <name type="scientific">Spodoptera frugiperda</name>
    <name type="common">Fall armyworm</name>
    <dbReference type="NCBI Taxonomy" id="7108"/>
    <lineage>
        <taxon>Eukaryota</taxon>
        <taxon>Metazoa</taxon>
        <taxon>Ecdysozoa</taxon>
        <taxon>Arthropoda</taxon>
        <taxon>Hexapoda</taxon>
        <taxon>Insecta</taxon>
        <taxon>Pterygota</taxon>
        <taxon>Neoptera</taxon>
        <taxon>Endopterygota</taxon>
        <taxon>Lepidoptera</taxon>
        <taxon>Glossata</taxon>
        <taxon>Ditrysia</taxon>
        <taxon>Noctuoidea</taxon>
        <taxon>Noctuidae</taxon>
        <taxon>Amphipyrinae</taxon>
        <taxon>Spodoptera</taxon>
    </lineage>
</organism>
<evidence type="ECO:0000313" key="7">
    <source>
        <dbReference type="Proteomes" id="UP000829999"/>
    </source>
</evidence>
<protein>
    <submittedName>
        <fullName evidence="8">Uncharacterized protein LOC118270940</fullName>
    </submittedName>
</protein>
<dbReference type="RefSeq" id="XP_050552025.1">
    <property type="nucleotide sequence ID" value="XM_050696068.1"/>
</dbReference>
<dbReference type="SMART" id="SM00249">
    <property type="entry name" value="PHD"/>
    <property type="match status" value="1"/>
</dbReference>
<dbReference type="Pfam" id="PF03184">
    <property type="entry name" value="DDE_1"/>
    <property type="match status" value="1"/>
</dbReference>
<feature type="domain" description="PHD-type" evidence="6">
    <location>
        <begin position="624"/>
        <end position="679"/>
    </location>
</feature>
<accession>A0A9R0DS00</accession>
<dbReference type="InterPro" id="IPR050863">
    <property type="entry name" value="CenT-Element_Derived"/>
</dbReference>
<dbReference type="Gene3D" id="3.30.40.10">
    <property type="entry name" value="Zinc/RING finger domain, C3HC4 (zinc finger)"/>
    <property type="match status" value="1"/>
</dbReference>
<keyword evidence="7" id="KW-1185">Reference proteome</keyword>
<keyword evidence="1" id="KW-0479">Metal-binding</keyword>
<proteinExistence type="predicted"/>
<dbReference type="InterPro" id="IPR036397">
    <property type="entry name" value="RNaseH_sf"/>
</dbReference>
<evidence type="ECO:0000256" key="1">
    <source>
        <dbReference type="ARBA" id="ARBA00022723"/>
    </source>
</evidence>
<evidence type="ECO:0000259" key="6">
    <source>
        <dbReference type="PROSITE" id="PS50016"/>
    </source>
</evidence>
<dbReference type="PROSITE" id="PS50016">
    <property type="entry name" value="ZF_PHD_2"/>
    <property type="match status" value="1"/>
</dbReference>
<keyword evidence="2 4" id="KW-0863">Zinc-finger</keyword>
<dbReference type="AlphaFoldDB" id="A0A9R0DS00"/>
<keyword evidence="3" id="KW-0862">Zinc</keyword>
<evidence type="ECO:0000256" key="3">
    <source>
        <dbReference type="ARBA" id="ARBA00022833"/>
    </source>
</evidence>
<dbReference type="GeneID" id="118270940"/>
<dbReference type="InterPro" id="IPR013083">
    <property type="entry name" value="Znf_RING/FYVE/PHD"/>
</dbReference>
<dbReference type="GO" id="GO:0003677">
    <property type="term" value="F:DNA binding"/>
    <property type="evidence" value="ECO:0007669"/>
    <property type="project" value="TreeGrafter"/>
</dbReference>
<dbReference type="InterPro" id="IPR011011">
    <property type="entry name" value="Znf_FYVE_PHD"/>
</dbReference>
<dbReference type="GO" id="GO:0008270">
    <property type="term" value="F:zinc ion binding"/>
    <property type="evidence" value="ECO:0007669"/>
    <property type="project" value="UniProtKB-KW"/>
</dbReference>
<reference evidence="8" key="1">
    <citation type="submission" date="2025-08" db="UniProtKB">
        <authorList>
            <consortium name="RefSeq"/>
        </authorList>
    </citation>
    <scope>IDENTIFICATION</scope>
    <source>
        <tissue evidence="8">Whole larval tissue</tissue>
    </source>
</reference>
<evidence type="ECO:0000256" key="5">
    <source>
        <dbReference type="SAM" id="MobiDB-lite"/>
    </source>
</evidence>
<evidence type="ECO:0000256" key="2">
    <source>
        <dbReference type="ARBA" id="ARBA00022771"/>
    </source>
</evidence>
<dbReference type="InterPro" id="IPR019787">
    <property type="entry name" value="Znf_PHD-finger"/>
</dbReference>
<dbReference type="PANTHER" id="PTHR19303">
    <property type="entry name" value="TRANSPOSON"/>
    <property type="match status" value="1"/>
</dbReference>
<feature type="region of interest" description="Disordered" evidence="5">
    <location>
        <begin position="600"/>
        <end position="619"/>
    </location>
</feature>
<evidence type="ECO:0000256" key="4">
    <source>
        <dbReference type="PROSITE-ProRule" id="PRU00146"/>
    </source>
</evidence>
<dbReference type="CDD" id="cd15489">
    <property type="entry name" value="PHD_SF"/>
    <property type="match status" value="1"/>
</dbReference>
<name>A0A9R0DS00_SPOFR</name>
<dbReference type="Proteomes" id="UP000829999">
    <property type="component" value="Chromosome 9"/>
</dbReference>
<dbReference type="InterPro" id="IPR001965">
    <property type="entry name" value="Znf_PHD"/>
</dbReference>
<evidence type="ECO:0000313" key="8">
    <source>
        <dbReference type="RefSeq" id="XP_050552025.1"/>
    </source>
</evidence>
<gene>
    <name evidence="8" type="primary">LOC118270940</name>
</gene>
<dbReference type="PANTHER" id="PTHR19303:SF74">
    <property type="entry name" value="POGO TRANSPOSABLE ELEMENT WITH KRAB DOMAIN"/>
    <property type="match status" value="1"/>
</dbReference>